<keyword evidence="3" id="KW-1185">Reference proteome</keyword>
<accession>A0ABU1S695</accession>
<sequence length="505" mass="56000">MALANFFDKSALAASYVLSNYDRSDFERRLGESNVEIVYDYAAISSNEGKATLEMTIKLLARMYPNLIITGIGIDVDTYRVQLEGMAQGINPHIDLSNDQPTASVCIGNTAIERDVPVFYIGSDNWAINFSDAKPVGSGLSENPFAAGAVACYGAANIFRHVFKDQLKNSQYDTDFSLSLLDYELKERSGSDNGSSIGKKKICLKETALIGLGAIGNGTIWALSKIALLEGTVYLIDPEEVELSNIQRYVLANQGDIEKYKTDLVMTQLENSRLTLVPHRGDWADFLNNRGNWKVDMVLVAVDSAEHRISIQASLPKHIINAWTQSDDLGISRHFDFEKDACLGCLYPPAAGIKSESLLMAESFGLPHEEVLIRQMLYNNDTIDEKWISKIAEAKSMPLEALVPYVNAPVRDFYSKVVCGGIMLGEVNKQAETPMAFQSALAGILLAAELIIENENLRLTPLENVTKLDLLSPVKEFLNEMVLKPSSSRCICQDDDFRKRYQSKY</sequence>
<dbReference type="Gene3D" id="3.40.50.720">
    <property type="entry name" value="NAD(P)-binding Rossmann-like Domain"/>
    <property type="match status" value="1"/>
</dbReference>
<protein>
    <recommendedName>
        <fullName evidence="1">THIF-type NAD/FAD binding fold domain-containing protein</fullName>
    </recommendedName>
</protein>
<dbReference type="InterPro" id="IPR035985">
    <property type="entry name" value="Ubiquitin-activating_enz"/>
</dbReference>
<evidence type="ECO:0000259" key="1">
    <source>
        <dbReference type="Pfam" id="PF00899"/>
    </source>
</evidence>
<organism evidence="2 3">
    <name type="scientific">Flavobacterium granuli</name>
    <dbReference type="NCBI Taxonomy" id="280093"/>
    <lineage>
        <taxon>Bacteria</taxon>
        <taxon>Pseudomonadati</taxon>
        <taxon>Bacteroidota</taxon>
        <taxon>Flavobacteriia</taxon>
        <taxon>Flavobacteriales</taxon>
        <taxon>Flavobacteriaceae</taxon>
        <taxon>Flavobacterium</taxon>
    </lineage>
</organism>
<gene>
    <name evidence="2" type="ORF">J2W95_002369</name>
</gene>
<name>A0ABU1S695_9FLAO</name>
<proteinExistence type="predicted"/>
<dbReference type="Proteomes" id="UP001261871">
    <property type="component" value="Unassembled WGS sequence"/>
</dbReference>
<dbReference type="InterPro" id="IPR032864">
    <property type="entry name" value="Prok-E2_C"/>
</dbReference>
<evidence type="ECO:0000313" key="2">
    <source>
        <dbReference type="EMBL" id="MDR6845659.1"/>
    </source>
</evidence>
<dbReference type="Pfam" id="PF14459">
    <property type="entry name" value="Prok-E2_C"/>
    <property type="match status" value="1"/>
</dbReference>
<dbReference type="RefSeq" id="WP_310007155.1">
    <property type="nucleotide sequence ID" value="NZ_JAVDTX010000005.1"/>
</dbReference>
<comment type="caution">
    <text evidence="2">The sequence shown here is derived from an EMBL/GenBank/DDBJ whole genome shotgun (WGS) entry which is preliminary data.</text>
</comment>
<dbReference type="InterPro" id="IPR000594">
    <property type="entry name" value="ThiF_NAD_FAD-bd"/>
</dbReference>
<dbReference type="EMBL" id="JAVDTX010000005">
    <property type="protein sequence ID" value="MDR6845659.1"/>
    <property type="molecule type" value="Genomic_DNA"/>
</dbReference>
<dbReference type="SUPFAM" id="SSF69572">
    <property type="entry name" value="Activating enzymes of the ubiquitin-like proteins"/>
    <property type="match status" value="1"/>
</dbReference>
<evidence type="ECO:0000313" key="3">
    <source>
        <dbReference type="Proteomes" id="UP001261871"/>
    </source>
</evidence>
<dbReference type="Pfam" id="PF00899">
    <property type="entry name" value="ThiF"/>
    <property type="match status" value="1"/>
</dbReference>
<feature type="domain" description="THIF-type NAD/FAD binding fold" evidence="1">
    <location>
        <begin position="199"/>
        <end position="350"/>
    </location>
</feature>
<reference evidence="2 3" key="1">
    <citation type="submission" date="2023-07" db="EMBL/GenBank/DDBJ databases">
        <title>Sorghum-associated microbial communities from plants grown in Nebraska, USA.</title>
        <authorList>
            <person name="Schachtman D."/>
        </authorList>
    </citation>
    <scope>NUCLEOTIDE SEQUENCE [LARGE SCALE GENOMIC DNA]</scope>
    <source>
        <strain evidence="2 3">BE124</strain>
    </source>
</reference>